<keyword evidence="1" id="KW-1133">Transmembrane helix</keyword>
<feature type="transmembrane region" description="Helical" evidence="1">
    <location>
        <begin position="47"/>
        <end position="65"/>
    </location>
</feature>
<accession>A0A2X0IJI3</accession>
<keyword evidence="1" id="KW-0812">Transmembrane</keyword>
<sequence>MPAPRSDSPAAWQRDAQEAARYAQHPPMVVNNYYSAPARRGPDVREVLGWTAVLGVVAGVLLAVAMTAVALGLAAVALAVLAVILRGLWRDLRGGK</sequence>
<evidence type="ECO:0000313" key="3">
    <source>
        <dbReference type="Proteomes" id="UP000248889"/>
    </source>
</evidence>
<dbReference type="EMBL" id="QKYN01000084">
    <property type="protein sequence ID" value="RAG83561.1"/>
    <property type="molecule type" value="Genomic_DNA"/>
</dbReference>
<reference evidence="2 3" key="1">
    <citation type="submission" date="2018-06" db="EMBL/GenBank/DDBJ databases">
        <title>Streptacidiphilus pinicola sp. nov., isolated from pine grove soil.</title>
        <authorList>
            <person name="Roh S.G."/>
            <person name="Park S."/>
            <person name="Kim M.-K."/>
            <person name="Yun B.-R."/>
            <person name="Park J."/>
            <person name="Kim M.J."/>
            <person name="Kim Y.S."/>
            <person name="Kim S.B."/>
        </authorList>
    </citation>
    <scope>NUCLEOTIDE SEQUENCE [LARGE SCALE GENOMIC DNA]</scope>
    <source>
        <strain evidence="2 3">MMS16-CNU450</strain>
    </source>
</reference>
<organism evidence="2 3">
    <name type="scientific">Streptacidiphilus pinicola</name>
    <dbReference type="NCBI Taxonomy" id="2219663"/>
    <lineage>
        <taxon>Bacteria</taxon>
        <taxon>Bacillati</taxon>
        <taxon>Actinomycetota</taxon>
        <taxon>Actinomycetes</taxon>
        <taxon>Kitasatosporales</taxon>
        <taxon>Streptomycetaceae</taxon>
        <taxon>Streptacidiphilus</taxon>
    </lineage>
</organism>
<keyword evidence="1" id="KW-0472">Membrane</keyword>
<protein>
    <submittedName>
        <fullName evidence="2">Uncharacterized protein</fullName>
    </submittedName>
</protein>
<dbReference type="AlphaFoldDB" id="A0A2X0IJI3"/>
<dbReference type="Proteomes" id="UP000248889">
    <property type="component" value="Unassembled WGS sequence"/>
</dbReference>
<name>A0A2X0IJI3_9ACTN</name>
<proteinExistence type="predicted"/>
<evidence type="ECO:0000256" key="1">
    <source>
        <dbReference type="SAM" id="Phobius"/>
    </source>
</evidence>
<gene>
    <name evidence="2" type="ORF">DN069_21435</name>
</gene>
<keyword evidence="3" id="KW-1185">Reference proteome</keyword>
<feature type="transmembrane region" description="Helical" evidence="1">
    <location>
        <begin position="71"/>
        <end position="89"/>
    </location>
</feature>
<evidence type="ECO:0000313" key="2">
    <source>
        <dbReference type="EMBL" id="RAG83561.1"/>
    </source>
</evidence>
<comment type="caution">
    <text evidence="2">The sequence shown here is derived from an EMBL/GenBank/DDBJ whole genome shotgun (WGS) entry which is preliminary data.</text>
</comment>